<dbReference type="AlphaFoldDB" id="A0AAV2ECB5"/>
<reference evidence="3 4" key="1">
    <citation type="submission" date="2024-04" db="EMBL/GenBank/DDBJ databases">
        <authorList>
            <person name="Fracassetti M."/>
        </authorList>
    </citation>
    <scope>NUCLEOTIDE SEQUENCE [LARGE SCALE GENOMIC DNA]</scope>
</reference>
<dbReference type="InterPro" id="IPR025558">
    <property type="entry name" value="DUF4283"/>
</dbReference>
<accession>A0AAV2ECB5</accession>
<organism evidence="3 4">
    <name type="scientific">Linum trigynum</name>
    <dbReference type="NCBI Taxonomy" id="586398"/>
    <lineage>
        <taxon>Eukaryota</taxon>
        <taxon>Viridiplantae</taxon>
        <taxon>Streptophyta</taxon>
        <taxon>Embryophyta</taxon>
        <taxon>Tracheophyta</taxon>
        <taxon>Spermatophyta</taxon>
        <taxon>Magnoliopsida</taxon>
        <taxon>eudicotyledons</taxon>
        <taxon>Gunneridae</taxon>
        <taxon>Pentapetalae</taxon>
        <taxon>rosids</taxon>
        <taxon>fabids</taxon>
        <taxon>Malpighiales</taxon>
        <taxon>Linaceae</taxon>
        <taxon>Linum</taxon>
    </lineage>
</organism>
<sequence>MGFDEVEDPKCPPIYFSPAEERLYCRNLRSALVVKALGRAVSYTAVSLRLNAIWEKAGIQVTSMKNGYFLVRFTNGMDYDREVMNGPWMIGPNYLTVHMWDKDFDPYNHEVASTVAWARLLEIPIQYFHQDAVMKIGRRIGIPIRIDEATRTVARSDYARVCVQVDLTKPLLSKFSINGKKYFVQYEGLEKICLNCGTYSERGACTCTKLHEPMEAEEVNKTMEPQEKQTEKTYGEWMIAKRKPRAGKKDQGGGMRHDKAASSPSETRIPGGSRFEALLVEETIETQQTQPTEMREDHVSGKTHHAKGSGRANNEHTQETQRTSNGESDPVLAGKDKLQDKPSIAKKGPIQPAENKELRVRGQRRRWIRTPSIP</sequence>
<name>A0AAV2ECB5_9ROSI</name>
<feature type="compositionally biased region" description="Basic and acidic residues" evidence="1">
    <location>
        <begin position="218"/>
        <end position="234"/>
    </location>
</feature>
<evidence type="ECO:0000259" key="2">
    <source>
        <dbReference type="Pfam" id="PF14111"/>
    </source>
</evidence>
<feature type="compositionally biased region" description="Basic and acidic residues" evidence="1">
    <location>
        <begin position="247"/>
        <end position="260"/>
    </location>
</feature>
<feature type="domain" description="DUF4283" evidence="2">
    <location>
        <begin position="27"/>
        <end position="106"/>
    </location>
</feature>
<protein>
    <recommendedName>
        <fullName evidence="2">DUF4283 domain-containing protein</fullName>
    </recommendedName>
</protein>
<dbReference type="Proteomes" id="UP001497516">
    <property type="component" value="Chromosome 4"/>
</dbReference>
<feature type="region of interest" description="Disordered" evidence="1">
    <location>
        <begin position="284"/>
        <end position="374"/>
    </location>
</feature>
<dbReference type="PANTHER" id="PTHR31286">
    <property type="entry name" value="GLYCINE-RICH CELL WALL STRUCTURAL PROTEIN 1.8-LIKE"/>
    <property type="match status" value="1"/>
</dbReference>
<proteinExistence type="predicted"/>
<gene>
    <name evidence="3" type="ORF">LTRI10_LOCUS24620</name>
</gene>
<feature type="region of interest" description="Disordered" evidence="1">
    <location>
        <begin position="218"/>
        <end position="272"/>
    </location>
</feature>
<dbReference type="InterPro" id="IPR040256">
    <property type="entry name" value="At4g02000-like"/>
</dbReference>
<dbReference type="EMBL" id="OZ034817">
    <property type="protein sequence ID" value="CAL1383338.1"/>
    <property type="molecule type" value="Genomic_DNA"/>
</dbReference>
<evidence type="ECO:0000313" key="3">
    <source>
        <dbReference type="EMBL" id="CAL1383338.1"/>
    </source>
</evidence>
<keyword evidence="4" id="KW-1185">Reference proteome</keyword>
<evidence type="ECO:0000313" key="4">
    <source>
        <dbReference type="Proteomes" id="UP001497516"/>
    </source>
</evidence>
<dbReference type="PANTHER" id="PTHR31286:SF99">
    <property type="entry name" value="DUF4283 DOMAIN-CONTAINING PROTEIN"/>
    <property type="match status" value="1"/>
</dbReference>
<dbReference type="Pfam" id="PF14111">
    <property type="entry name" value="DUF4283"/>
    <property type="match status" value="1"/>
</dbReference>
<evidence type="ECO:0000256" key="1">
    <source>
        <dbReference type="SAM" id="MobiDB-lite"/>
    </source>
</evidence>